<dbReference type="SUPFAM" id="SSF52151">
    <property type="entry name" value="FabD/lysophospholipase-like"/>
    <property type="match status" value="1"/>
</dbReference>
<dbReference type="InterPro" id="IPR002641">
    <property type="entry name" value="PNPLA_dom"/>
</dbReference>
<evidence type="ECO:0000259" key="2">
    <source>
        <dbReference type="Pfam" id="PF01734"/>
    </source>
</evidence>
<feature type="domain" description="PNPLA" evidence="2">
    <location>
        <begin position="22"/>
        <end position="325"/>
    </location>
</feature>
<gene>
    <name evidence="3" type="ORF">GSY63_04815</name>
</gene>
<dbReference type="AlphaFoldDB" id="A0A965ZF96"/>
<dbReference type="Proteomes" id="UP000638732">
    <property type="component" value="Unassembled WGS sequence"/>
</dbReference>
<proteinExistence type="predicted"/>
<dbReference type="GO" id="GO:0006629">
    <property type="term" value="P:lipid metabolic process"/>
    <property type="evidence" value="ECO:0007669"/>
    <property type="project" value="UniProtKB-KW"/>
</dbReference>
<protein>
    <recommendedName>
        <fullName evidence="2">PNPLA domain-containing protein</fullName>
    </recommendedName>
</protein>
<evidence type="ECO:0000256" key="1">
    <source>
        <dbReference type="ARBA" id="ARBA00023098"/>
    </source>
</evidence>
<evidence type="ECO:0000313" key="3">
    <source>
        <dbReference type="EMBL" id="NCD68671.1"/>
    </source>
</evidence>
<dbReference type="Pfam" id="PF01734">
    <property type="entry name" value="Patatin"/>
    <property type="match status" value="1"/>
</dbReference>
<reference evidence="3" key="1">
    <citation type="submission" date="2020-01" db="EMBL/GenBank/DDBJ databases">
        <authorList>
            <person name="Seo Y.L."/>
        </authorList>
    </citation>
    <scope>NUCLEOTIDE SEQUENCE</scope>
    <source>
        <strain evidence="3">R11</strain>
    </source>
</reference>
<organism evidence="3 4">
    <name type="scientific">Mucilaginibacter agri</name>
    <dbReference type="NCBI Taxonomy" id="2695265"/>
    <lineage>
        <taxon>Bacteria</taxon>
        <taxon>Pseudomonadati</taxon>
        <taxon>Bacteroidota</taxon>
        <taxon>Sphingobacteriia</taxon>
        <taxon>Sphingobacteriales</taxon>
        <taxon>Sphingobacteriaceae</taxon>
        <taxon>Mucilaginibacter</taxon>
    </lineage>
</organism>
<comment type="caution">
    <text evidence="3">The sequence shown here is derived from an EMBL/GenBank/DDBJ whole genome shotgun (WGS) entry which is preliminary data.</text>
</comment>
<accession>A0A965ZF96</accession>
<sequence>MILNNEFDMAEVTKNTTFHAGICMAGAVSAGAYTAGVMDYLFEALEHWQKAKDLQEAGKLSGIPKHNFIVETLGGASAGGMTAAITAGALQGEFEPVKQADADNDAQTKQNPLYNAWVNLTETPTEDMMHFMLDTSDIENDSGNASREVRAGFNSTFIKQVANAVLDSRYSPVYNREYLADDLDIFTTITNLRGFNYKIAFDTSSGVREYSMKMHRDYAFFKLSEDAYTGDGRIPISFDKTPKVADNGTNIEMLKAAAMSTGAFPVGLESRTLSRQRAYIEDSKYLNLKLAGEDDKKVTYNFLPEGAFVSLNVDGGVINNEPFEVTQQLLDDRRRDVIIQESIVKAAPVTAEDRTAAEAAARLTAKMYSPQTSATEFDSLVVMIDPFPNDAPPEPAVFVPQQAWRNVVPAVLGAMIGQLRMKEDQVKRAYLSDDYTRYLIMPVREANGVSQQYTIACGSLGGFGGFFSKAFRKHDFYLGRRNCQRFLQAHFNVPESAQNPILAFGFENVTDFKYTDSTGVTYLPMIPDLRVVEDKATGTFTVAVPPEESVYPYPQIKLTDLLRLKDPMENRIKCILNNVQNAAVQPSDTPKWQSQILPKIHKQSWFSRTVGGFFKDKGLDLYLSLGKSFGKGAVADMFLDEVIKDMEQRGLIDDDYKG</sequence>
<evidence type="ECO:0000313" key="4">
    <source>
        <dbReference type="Proteomes" id="UP000638732"/>
    </source>
</evidence>
<name>A0A965ZF96_9SPHI</name>
<keyword evidence="4" id="KW-1185">Reference proteome</keyword>
<reference evidence="3" key="2">
    <citation type="submission" date="2020-10" db="EMBL/GenBank/DDBJ databases">
        <title>Mucilaginibacter sp. nov., isolated from soil.</title>
        <authorList>
            <person name="Jeon C.O."/>
        </authorList>
    </citation>
    <scope>NUCLEOTIDE SEQUENCE</scope>
    <source>
        <strain evidence="3">R11</strain>
    </source>
</reference>
<dbReference type="RefSeq" id="WP_166584694.1">
    <property type="nucleotide sequence ID" value="NZ_WWEO01000039.1"/>
</dbReference>
<keyword evidence="1" id="KW-0443">Lipid metabolism</keyword>
<dbReference type="InterPro" id="IPR016035">
    <property type="entry name" value="Acyl_Trfase/lysoPLipase"/>
</dbReference>
<dbReference type="EMBL" id="WWEO01000039">
    <property type="protein sequence ID" value="NCD68671.1"/>
    <property type="molecule type" value="Genomic_DNA"/>
</dbReference>